<dbReference type="Proteomes" id="UP001139319">
    <property type="component" value="Unassembled WGS sequence"/>
</dbReference>
<protein>
    <submittedName>
        <fullName evidence="1">Dihydrouridine synthase</fullName>
    </submittedName>
</protein>
<comment type="caution">
    <text evidence="1">The sequence shown here is derived from an EMBL/GenBank/DDBJ whole genome shotgun (WGS) entry which is preliminary data.</text>
</comment>
<dbReference type="RefSeq" id="WP_253969292.1">
    <property type="nucleotide sequence ID" value="NZ_JAMFTH010000009.1"/>
</dbReference>
<dbReference type="EMBL" id="JAMFTH010000009">
    <property type="protein sequence ID" value="MCP8901005.1"/>
    <property type="molecule type" value="Genomic_DNA"/>
</dbReference>
<sequence length="92" mass="10763">MTLPENELKPEYSRNILRRSYDNVRRRYAGKIRDKAIERAKTRIYLHGRSPEDYEPDILEVIVKEEEDKIISEYKSRGLVALVAALGISLFP</sequence>
<keyword evidence="2" id="KW-1185">Reference proteome</keyword>
<evidence type="ECO:0000313" key="1">
    <source>
        <dbReference type="EMBL" id="MCP8901005.1"/>
    </source>
</evidence>
<proteinExistence type="predicted"/>
<dbReference type="AlphaFoldDB" id="A0A9X2KX64"/>
<name>A0A9X2KX64_9GAMM</name>
<organism evidence="1 2">
    <name type="scientific">Gilvimarinus xylanilyticus</name>
    <dbReference type="NCBI Taxonomy" id="2944139"/>
    <lineage>
        <taxon>Bacteria</taxon>
        <taxon>Pseudomonadati</taxon>
        <taxon>Pseudomonadota</taxon>
        <taxon>Gammaproteobacteria</taxon>
        <taxon>Cellvibrionales</taxon>
        <taxon>Cellvibrionaceae</taxon>
        <taxon>Gilvimarinus</taxon>
    </lineage>
</organism>
<reference evidence="1" key="1">
    <citation type="submission" date="2022-05" db="EMBL/GenBank/DDBJ databases">
        <authorList>
            <person name="Sun H.-N."/>
        </authorList>
    </citation>
    <scope>NUCLEOTIDE SEQUENCE</scope>
    <source>
        <strain evidence="1">HB14</strain>
    </source>
</reference>
<evidence type="ECO:0000313" key="2">
    <source>
        <dbReference type="Proteomes" id="UP001139319"/>
    </source>
</evidence>
<reference evidence="1" key="2">
    <citation type="submission" date="2023-01" db="EMBL/GenBank/DDBJ databases">
        <title>Gilvimarinus xylanilyticus HB14 isolated from Caulerpa lentillifera aquaculture base in Hainan, China.</title>
        <authorList>
            <person name="Zhang Y.-J."/>
        </authorList>
    </citation>
    <scope>NUCLEOTIDE SEQUENCE</scope>
    <source>
        <strain evidence="1">HB14</strain>
    </source>
</reference>
<accession>A0A9X2KX64</accession>
<gene>
    <name evidence="1" type="ORF">M6D89_17000</name>
</gene>